<dbReference type="PANTHER" id="PTHR12935">
    <property type="entry name" value="GAMMA-GLUTAMYLCYCLOTRANSFERASE"/>
    <property type="match status" value="1"/>
</dbReference>
<dbReference type="InterPro" id="IPR009288">
    <property type="entry name" value="AIG2-like_dom"/>
</dbReference>
<dbReference type="InterPro" id="IPR017939">
    <property type="entry name" value="G-Glutamylcylcotransferase"/>
</dbReference>
<dbReference type="SUPFAM" id="SSF110857">
    <property type="entry name" value="Gamma-glutamyl cyclotransferase-like"/>
    <property type="match status" value="2"/>
</dbReference>
<proteinExistence type="predicted"/>
<evidence type="ECO:0000313" key="4">
    <source>
        <dbReference type="Proteomes" id="UP001646157"/>
    </source>
</evidence>
<sequence>MNDVLLFVYGTLRRNERNHHWLGNSKLVCEQAWINGELYDTHNGYPALKEGTERVYGEIYRVSPSILSRVDELEEYKEERNDNLYKRYEMDIQTDQGIIRSLYYTGQQSTLFQEKIPSGDWKVHNYIKTKPLESLYFAYGSCMDLERFQLAGVDQHFQSPLGKGTLHGYSMKYQFVVHDGGRGDIVEDGGTTEGVVYRLPYDAVEYLFQREGVLPGWYRAALINVEVDNTVYKDVLTFIVKDKQKETKPPAHYAREILRGAHPYVSSGYHQSLKKQLVDLGFTYEEVSNLLKK</sequence>
<dbReference type="InterPro" id="IPR013024">
    <property type="entry name" value="GGCT-like"/>
</dbReference>
<comment type="caution">
    <text evidence="3">The sequence shown here is derived from an EMBL/GenBank/DDBJ whole genome shotgun (WGS) entry which is preliminary data.</text>
</comment>
<accession>A0ABS2N8G0</accession>
<protein>
    <submittedName>
        <fullName evidence="3">Gamma-glutamylcyclotransferase (GGCT)/AIG2-like uncharacterized protein YtfP/cation transport regulator ChaC</fullName>
    </submittedName>
</protein>
<evidence type="ECO:0000256" key="1">
    <source>
        <dbReference type="ARBA" id="ARBA00023239"/>
    </source>
</evidence>
<name>A0ABS2N8G0_9BACI</name>
<evidence type="ECO:0000259" key="2">
    <source>
        <dbReference type="Pfam" id="PF06094"/>
    </source>
</evidence>
<gene>
    <name evidence="3" type="ORF">JOC86_000666</name>
</gene>
<dbReference type="EMBL" id="JAFBDZ010000001">
    <property type="protein sequence ID" value="MBM7584129.1"/>
    <property type="molecule type" value="Genomic_DNA"/>
</dbReference>
<dbReference type="Proteomes" id="UP001646157">
    <property type="component" value="Unassembled WGS sequence"/>
</dbReference>
<dbReference type="PANTHER" id="PTHR12935:SF0">
    <property type="entry name" value="GAMMA-GLUTAMYLCYCLOTRANSFERASE"/>
    <property type="match status" value="1"/>
</dbReference>
<evidence type="ECO:0000313" key="3">
    <source>
        <dbReference type="EMBL" id="MBM7584129.1"/>
    </source>
</evidence>
<dbReference type="Pfam" id="PF06094">
    <property type="entry name" value="GGACT"/>
    <property type="match status" value="1"/>
</dbReference>
<keyword evidence="4" id="KW-1185">Reference proteome</keyword>
<keyword evidence="1" id="KW-0456">Lyase</keyword>
<feature type="domain" description="Gamma-glutamylcyclotransferase AIG2-like" evidence="2">
    <location>
        <begin position="6"/>
        <end position="122"/>
    </location>
</feature>
<organism evidence="3 4">
    <name type="scientific">Rossellomorea pakistanensis</name>
    <dbReference type="NCBI Taxonomy" id="992288"/>
    <lineage>
        <taxon>Bacteria</taxon>
        <taxon>Bacillati</taxon>
        <taxon>Bacillota</taxon>
        <taxon>Bacilli</taxon>
        <taxon>Bacillales</taxon>
        <taxon>Bacillaceae</taxon>
        <taxon>Rossellomorea</taxon>
    </lineage>
</organism>
<dbReference type="RefSeq" id="WP_205168319.1">
    <property type="nucleotide sequence ID" value="NZ_JAFBDZ010000001.1"/>
</dbReference>
<dbReference type="CDD" id="cd06661">
    <property type="entry name" value="GGCT_like"/>
    <property type="match status" value="2"/>
</dbReference>
<dbReference type="InterPro" id="IPR036568">
    <property type="entry name" value="GGCT-like_sf"/>
</dbReference>
<reference evidence="3 4" key="1">
    <citation type="submission" date="2021-01" db="EMBL/GenBank/DDBJ databases">
        <title>Genomic Encyclopedia of Type Strains, Phase IV (KMG-IV): sequencing the most valuable type-strain genomes for metagenomic binning, comparative biology and taxonomic classification.</title>
        <authorList>
            <person name="Goeker M."/>
        </authorList>
    </citation>
    <scope>NUCLEOTIDE SEQUENCE [LARGE SCALE GENOMIC DNA]</scope>
    <source>
        <strain evidence="3 4">DSM 24834</strain>
    </source>
</reference>
<dbReference type="Pfam" id="PF13772">
    <property type="entry name" value="AIG2_2"/>
    <property type="match status" value="1"/>
</dbReference>
<dbReference type="Gene3D" id="3.10.490.10">
    <property type="entry name" value="Gamma-glutamyl cyclotransferase-like"/>
    <property type="match status" value="2"/>
</dbReference>